<evidence type="ECO:0000256" key="2">
    <source>
        <dbReference type="ARBA" id="ARBA00016807"/>
    </source>
</evidence>
<dbReference type="OrthoDB" id="7695995at2759"/>
<protein>
    <recommendedName>
        <fullName evidence="2">Regulatory protein zeste</fullName>
    </recommendedName>
</protein>
<gene>
    <name evidence="8" type="primary">LOC112455912</name>
</gene>
<comment type="subunit">
    <text evidence="1">Self-associates forming complexes of several hundred monomers.</text>
</comment>
<proteinExistence type="predicted"/>
<sequence>MDKKKRTGNITEEQRSLLIEFMKVHPELVSGKFSKTFTYDHAAKLWQEVTNILNACNGAEKNWKSWRKCWQDYRSRSKTKQAGINVERRKTGGGAQCSAVLTPDEREVLDLIPTSLTKGHADISESCMDITLGEE</sequence>
<name>A0A6J1PVJ3_9HYME</name>
<dbReference type="PANTHER" id="PTHR23098">
    <property type="entry name" value="AGAP001331-PA-RELATED"/>
    <property type="match status" value="1"/>
</dbReference>
<dbReference type="RefSeq" id="XP_024873899.1">
    <property type="nucleotide sequence ID" value="XM_025018131.1"/>
</dbReference>
<reference evidence="8" key="1">
    <citation type="submission" date="2025-08" db="UniProtKB">
        <authorList>
            <consortium name="RefSeq"/>
        </authorList>
    </citation>
    <scope>IDENTIFICATION</scope>
    <source>
        <tissue evidence="8">Whole body</tissue>
    </source>
</reference>
<evidence type="ECO:0000259" key="6">
    <source>
        <dbReference type="Pfam" id="PF13873"/>
    </source>
</evidence>
<evidence type="ECO:0000313" key="7">
    <source>
        <dbReference type="Proteomes" id="UP000504618"/>
    </source>
</evidence>
<dbReference type="InterPro" id="IPR028002">
    <property type="entry name" value="Myb_DNA-bind_5"/>
</dbReference>
<evidence type="ECO:0000256" key="4">
    <source>
        <dbReference type="ARBA" id="ARBA00023163"/>
    </source>
</evidence>
<keyword evidence="4" id="KW-0804">Transcription</keyword>
<evidence type="ECO:0000256" key="5">
    <source>
        <dbReference type="ARBA" id="ARBA00025466"/>
    </source>
</evidence>
<dbReference type="GeneID" id="112455912"/>
<organism evidence="7 8">
    <name type="scientific">Temnothorax curvispinosus</name>
    <dbReference type="NCBI Taxonomy" id="300111"/>
    <lineage>
        <taxon>Eukaryota</taxon>
        <taxon>Metazoa</taxon>
        <taxon>Ecdysozoa</taxon>
        <taxon>Arthropoda</taxon>
        <taxon>Hexapoda</taxon>
        <taxon>Insecta</taxon>
        <taxon>Pterygota</taxon>
        <taxon>Neoptera</taxon>
        <taxon>Endopterygota</taxon>
        <taxon>Hymenoptera</taxon>
        <taxon>Apocrita</taxon>
        <taxon>Aculeata</taxon>
        <taxon>Formicoidea</taxon>
        <taxon>Formicidae</taxon>
        <taxon>Myrmicinae</taxon>
        <taxon>Temnothorax</taxon>
    </lineage>
</organism>
<dbReference type="Pfam" id="PF13873">
    <property type="entry name" value="Myb_DNA-bind_5"/>
    <property type="match status" value="1"/>
</dbReference>
<feature type="non-terminal residue" evidence="8">
    <location>
        <position position="135"/>
    </location>
</feature>
<accession>A0A6J1PVJ3</accession>
<evidence type="ECO:0000256" key="1">
    <source>
        <dbReference type="ARBA" id="ARBA00011764"/>
    </source>
</evidence>
<keyword evidence="7" id="KW-1185">Reference proteome</keyword>
<feature type="domain" description="Myb/SANT-like DNA-binding" evidence="6">
    <location>
        <begin position="6"/>
        <end position="80"/>
    </location>
</feature>
<dbReference type="Proteomes" id="UP000504618">
    <property type="component" value="Unplaced"/>
</dbReference>
<dbReference type="AlphaFoldDB" id="A0A6J1PVJ3"/>
<keyword evidence="3" id="KW-0805">Transcription regulation</keyword>
<evidence type="ECO:0000313" key="8">
    <source>
        <dbReference type="RefSeq" id="XP_024873899.1"/>
    </source>
</evidence>
<comment type="function">
    <text evidence="5">Involved in transvection phenomena (= synapsis-dependent gene expression), where the synaptic pairing of chromosomes carrying genes with which zeste interacts influences the expression of these genes. Zeste binds to DNA and stimulates transcription from a nearby promoter.</text>
</comment>
<dbReference type="GO" id="GO:0005634">
    <property type="term" value="C:nucleus"/>
    <property type="evidence" value="ECO:0007669"/>
    <property type="project" value="TreeGrafter"/>
</dbReference>
<dbReference type="PANTHER" id="PTHR23098:SF16">
    <property type="entry name" value="REGULATORY PROTEIN ZESTE"/>
    <property type="match status" value="1"/>
</dbReference>
<evidence type="ECO:0000256" key="3">
    <source>
        <dbReference type="ARBA" id="ARBA00023015"/>
    </source>
</evidence>